<dbReference type="EMBL" id="ATLV01026724">
    <property type="status" value="NOT_ANNOTATED_CDS"/>
    <property type="molecule type" value="Genomic_DNA"/>
</dbReference>
<organism evidence="2">
    <name type="scientific">Anopheles sinensis</name>
    <name type="common">Mosquito</name>
    <dbReference type="NCBI Taxonomy" id="74873"/>
    <lineage>
        <taxon>Eukaryota</taxon>
        <taxon>Metazoa</taxon>
        <taxon>Ecdysozoa</taxon>
        <taxon>Arthropoda</taxon>
        <taxon>Hexapoda</taxon>
        <taxon>Insecta</taxon>
        <taxon>Pterygota</taxon>
        <taxon>Neoptera</taxon>
        <taxon>Endopterygota</taxon>
        <taxon>Diptera</taxon>
        <taxon>Nematocera</taxon>
        <taxon>Culicoidea</taxon>
        <taxon>Culicidae</taxon>
        <taxon>Anophelinae</taxon>
        <taxon>Anopheles</taxon>
    </lineage>
</organism>
<reference evidence="2 4" key="1">
    <citation type="journal article" date="2014" name="BMC Genomics">
        <title>Genome sequence of Anopheles sinensis provides insight into genetics basis of mosquito competence for malaria parasites.</title>
        <authorList>
            <person name="Zhou D."/>
            <person name="Zhang D."/>
            <person name="Ding G."/>
            <person name="Shi L."/>
            <person name="Hou Q."/>
            <person name="Ye Y."/>
            <person name="Xu Y."/>
            <person name="Zhou H."/>
            <person name="Xiong C."/>
            <person name="Li S."/>
            <person name="Yu J."/>
            <person name="Hong S."/>
            <person name="Yu X."/>
            <person name="Zou P."/>
            <person name="Chen C."/>
            <person name="Chang X."/>
            <person name="Wang W."/>
            <person name="Lv Y."/>
            <person name="Sun Y."/>
            <person name="Ma L."/>
            <person name="Shen B."/>
            <person name="Zhu C."/>
        </authorList>
    </citation>
    <scope>NUCLEOTIDE SEQUENCE [LARGE SCALE GENOMIC DNA]</scope>
</reference>
<name>A0A084WSU7_ANOSI</name>
<feature type="region of interest" description="Disordered" evidence="1">
    <location>
        <begin position="37"/>
        <end position="86"/>
    </location>
</feature>
<protein>
    <submittedName>
        <fullName evidence="2 3">Methionine--tRNA ligase</fullName>
    </submittedName>
</protein>
<feature type="compositionally biased region" description="Basic and acidic residues" evidence="1">
    <location>
        <begin position="76"/>
        <end position="86"/>
    </location>
</feature>
<feature type="compositionally biased region" description="Basic and acidic residues" evidence="1">
    <location>
        <begin position="39"/>
        <end position="58"/>
    </location>
</feature>
<evidence type="ECO:0000313" key="4">
    <source>
        <dbReference type="Proteomes" id="UP000030765"/>
    </source>
</evidence>
<reference evidence="3" key="2">
    <citation type="submission" date="2020-05" db="UniProtKB">
        <authorList>
            <consortium name="EnsemblMetazoa"/>
        </authorList>
    </citation>
    <scope>IDENTIFICATION</scope>
</reference>
<dbReference type="EnsemblMetazoa" id="ASIC021631-RA">
    <property type="protein sequence ID" value="ASIC021631-PA"/>
    <property type="gene ID" value="ASIC021631"/>
</dbReference>
<dbReference type="AlphaFoldDB" id="A0A084WSU7"/>
<keyword evidence="2" id="KW-0436">Ligase</keyword>
<evidence type="ECO:0000313" key="3">
    <source>
        <dbReference type="EnsemblMetazoa" id="ASIC021631-PA"/>
    </source>
</evidence>
<evidence type="ECO:0000256" key="1">
    <source>
        <dbReference type="SAM" id="MobiDB-lite"/>
    </source>
</evidence>
<dbReference type="EMBL" id="KE525418">
    <property type="protein sequence ID" value="KFB53291.1"/>
    <property type="molecule type" value="Genomic_DNA"/>
</dbReference>
<sequence>MFICPPQSNAVASGLSKYSAPDQLRNAKNRALCATNLEPPERTSEKKQHNFAAHEQHYHRQTKQHSTNPGVVSVDGKTDAQPDRHK</sequence>
<dbReference type="GO" id="GO:0016874">
    <property type="term" value="F:ligase activity"/>
    <property type="evidence" value="ECO:0007669"/>
    <property type="project" value="UniProtKB-KW"/>
</dbReference>
<dbReference type="Proteomes" id="UP000030765">
    <property type="component" value="Unassembled WGS sequence"/>
</dbReference>
<keyword evidence="4" id="KW-1185">Reference proteome</keyword>
<dbReference type="VEuPathDB" id="VectorBase:ASIC021631"/>
<evidence type="ECO:0000313" key="2">
    <source>
        <dbReference type="EMBL" id="KFB53291.1"/>
    </source>
</evidence>
<gene>
    <name evidence="2" type="ORF">ZHAS_00021631</name>
</gene>
<proteinExistence type="predicted"/>
<accession>A0A084WSU7</accession>